<evidence type="ECO:0000313" key="1">
    <source>
        <dbReference type="EMBL" id="CAK71725.1"/>
    </source>
</evidence>
<evidence type="ECO:0000313" key="2">
    <source>
        <dbReference type="Proteomes" id="UP000000600"/>
    </source>
</evidence>
<dbReference type="PANTHER" id="PTHR33706">
    <property type="entry name" value="MORN VARIANT REPEAT PROTEIN"/>
    <property type="match status" value="1"/>
</dbReference>
<organism evidence="1 2">
    <name type="scientific">Paramecium tetraurelia</name>
    <dbReference type="NCBI Taxonomy" id="5888"/>
    <lineage>
        <taxon>Eukaryota</taxon>
        <taxon>Sar</taxon>
        <taxon>Alveolata</taxon>
        <taxon>Ciliophora</taxon>
        <taxon>Intramacronucleata</taxon>
        <taxon>Oligohymenophorea</taxon>
        <taxon>Peniculida</taxon>
        <taxon>Parameciidae</taxon>
        <taxon>Paramecium</taxon>
    </lineage>
</organism>
<dbReference type="GeneID" id="5024904"/>
<dbReference type="InParanoid" id="A0CLQ8"/>
<accession>A0CLQ8</accession>
<protein>
    <submittedName>
        <fullName evidence="1">Uncharacterized protein</fullName>
    </submittedName>
</protein>
<name>A0CLQ8_PARTE</name>
<dbReference type="AlphaFoldDB" id="A0CLQ8"/>
<dbReference type="KEGG" id="ptm:GSPATT00038650001"/>
<dbReference type="EMBL" id="CT868100">
    <property type="protein sequence ID" value="CAK71725.1"/>
    <property type="molecule type" value="Genomic_DNA"/>
</dbReference>
<dbReference type="PANTHER" id="PTHR33706:SF1">
    <property type="entry name" value="TPR REPEAT PROTEIN"/>
    <property type="match status" value="1"/>
</dbReference>
<dbReference type="Proteomes" id="UP000000600">
    <property type="component" value="Unassembled WGS sequence"/>
</dbReference>
<gene>
    <name evidence="1" type="ORF">GSPATT00038650001</name>
</gene>
<reference evidence="1 2" key="1">
    <citation type="journal article" date="2006" name="Nature">
        <title>Global trends of whole-genome duplications revealed by the ciliate Paramecium tetraurelia.</title>
        <authorList>
            <consortium name="Genoscope"/>
            <person name="Aury J.-M."/>
            <person name="Jaillon O."/>
            <person name="Duret L."/>
            <person name="Noel B."/>
            <person name="Jubin C."/>
            <person name="Porcel B.M."/>
            <person name="Segurens B."/>
            <person name="Daubin V."/>
            <person name="Anthouard V."/>
            <person name="Aiach N."/>
            <person name="Arnaiz O."/>
            <person name="Billaut A."/>
            <person name="Beisson J."/>
            <person name="Blanc I."/>
            <person name="Bouhouche K."/>
            <person name="Camara F."/>
            <person name="Duharcourt S."/>
            <person name="Guigo R."/>
            <person name="Gogendeau D."/>
            <person name="Katinka M."/>
            <person name="Keller A.-M."/>
            <person name="Kissmehl R."/>
            <person name="Klotz C."/>
            <person name="Koll F."/>
            <person name="Le Moue A."/>
            <person name="Lepere C."/>
            <person name="Malinsky S."/>
            <person name="Nowacki M."/>
            <person name="Nowak J.K."/>
            <person name="Plattner H."/>
            <person name="Poulain J."/>
            <person name="Ruiz F."/>
            <person name="Serrano V."/>
            <person name="Zagulski M."/>
            <person name="Dessen P."/>
            <person name="Betermier M."/>
            <person name="Weissenbach J."/>
            <person name="Scarpelli C."/>
            <person name="Schachter V."/>
            <person name="Sperling L."/>
            <person name="Meyer E."/>
            <person name="Cohen J."/>
            <person name="Wincker P."/>
        </authorList>
    </citation>
    <scope>NUCLEOTIDE SEQUENCE [LARGE SCALE GENOMIC DNA]</scope>
    <source>
        <strain evidence="1 2">Stock d4-2</strain>
    </source>
</reference>
<sequence>MAQSQDCGPHNLDRELMMNMKGCNDYNFYKVVEDNMICMEGKKVHGQSQMIAQVGSLFQVLIKELFKLFVKVNIKIIKNMVNGVLNSKEKLCIQQYADKIIRGGGFYNLEGMKEGNWVDLRDRFSRYNNTIYQGEYKQGRRSGKWTIVQIEETKYDGETFQNRIQMQETKIKISGGGYFDNHGLKQMGRIEQRLLFRQASYIHWSILKRYKKRYLEYSVEGEFFVPFKLVQ</sequence>
<dbReference type="RefSeq" id="XP_001439122.1">
    <property type="nucleotide sequence ID" value="XM_001439085.1"/>
</dbReference>
<dbReference type="HOGENOM" id="CLU_1201839_0_0_1"/>
<keyword evidence="2" id="KW-1185">Reference proteome</keyword>
<proteinExistence type="predicted"/>